<dbReference type="InterPro" id="IPR035956">
    <property type="entry name" value="RimP_N_sf"/>
</dbReference>
<evidence type="ECO:0000313" key="7">
    <source>
        <dbReference type="Proteomes" id="UP000028780"/>
    </source>
</evidence>
<dbReference type="AlphaFoldDB" id="A0A076NH25"/>
<reference evidence="5 7" key="1">
    <citation type="submission" date="2014-08" db="EMBL/GenBank/DDBJ databases">
        <title>Complete genome sequence of Corynebacterium imitans DSM 44264, isolated from a five-month-old boy with suspected pharyngeal diphtheria.</title>
        <authorList>
            <person name="Mollmann S."/>
            <person name="Albersmeier A."/>
            <person name="Ruckert C."/>
            <person name="Tauch A."/>
        </authorList>
    </citation>
    <scope>NUCLEOTIDE SEQUENCE [LARGE SCALE GENOMIC DNA]</scope>
    <source>
        <strain evidence="5 7">DSM 44264</strain>
    </source>
</reference>
<dbReference type="GO" id="GO:0006412">
    <property type="term" value="P:translation"/>
    <property type="evidence" value="ECO:0007669"/>
    <property type="project" value="TreeGrafter"/>
</dbReference>
<dbReference type="InterPro" id="IPR003728">
    <property type="entry name" value="Ribosome_maturation_RimP"/>
</dbReference>
<evidence type="ECO:0000256" key="3">
    <source>
        <dbReference type="HAMAP-Rule" id="MF_01077"/>
    </source>
</evidence>
<dbReference type="Proteomes" id="UP000215374">
    <property type="component" value="Chromosome 1"/>
</dbReference>
<reference evidence="6 8" key="2">
    <citation type="submission" date="2017-06" db="EMBL/GenBank/DDBJ databases">
        <authorList>
            <consortium name="Pathogen Informatics"/>
        </authorList>
    </citation>
    <scope>NUCLEOTIDE SEQUENCE [LARGE SCALE GENOMIC DNA]</scope>
    <source>
        <strain evidence="6 8">NCTC13015</strain>
    </source>
</reference>
<dbReference type="Proteomes" id="UP000028780">
    <property type="component" value="Chromosome"/>
</dbReference>
<dbReference type="Pfam" id="PF02576">
    <property type="entry name" value="RimP_N"/>
    <property type="match status" value="1"/>
</dbReference>
<feature type="domain" description="Ribosome maturation factor RimP N-terminal" evidence="4">
    <location>
        <begin position="12"/>
        <end position="89"/>
    </location>
</feature>
<dbReference type="HOGENOM" id="CLU_070525_3_0_11"/>
<evidence type="ECO:0000256" key="1">
    <source>
        <dbReference type="ARBA" id="ARBA00022490"/>
    </source>
</evidence>
<dbReference type="InterPro" id="IPR028989">
    <property type="entry name" value="RimP_N"/>
</dbReference>
<proteinExistence type="inferred from homology"/>
<organism evidence="5 7">
    <name type="scientific">Corynebacterium imitans</name>
    <dbReference type="NCBI Taxonomy" id="156978"/>
    <lineage>
        <taxon>Bacteria</taxon>
        <taxon>Bacillati</taxon>
        <taxon>Actinomycetota</taxon>
        <taxon>Actinomycetes</taxon>
        <taxon>Mycobacteriales</taxon>
        <taxon>Corynebacteriaceae</taxon>
        <taxon>Corynebacterium</taxon>
    </lineage>
</organism>
<keyword evidence="1 3" id="KW-0963">Cytoplasm</keyword>
<evidence type="ECO:0000259" key="4">
    <source>
        <dbReference type="Pfam" id="PF02576"/>
    </source>
</evidence>
<evidence type="ECO:0000313" key="6">
    <source>
        <dbReference type="EMBL" id="SNV75237.1"/>
    </source>
</evidence>
<gene>
    <name evidence="3" type="primary">rimP</name>
    <name evidence="5" type="ORF">CIMIT_07595</name>
    <name evidence="6" type="ORF">SAMEA4535761_01579</name>
</gene>
<dbReference type="PANTHER" id="PTHR33867">
    <property type="entry name" value="RIBOSOME MATURATION FACTOR RIMP"/>
    <property type="match status" value="1"/>
</dbReference>
<dbReference type="KEGG" id="cii:CIMIT_07595"/>
<dbReference type="GO" id="GO:0005829">
    <property type="term" value="C:cytosol"/>
    <property type="evidence" value="ECO:0007669"/>
    <property type="project" value="TreeGrafter"/>
</dbReference>
<protein>
    <recommendedName>
        <fullName evidence="3">Ribosome maturation factor RimP</fullName>
    </recommendedName>
</protein>
<accession>A0A076NH25</accession>
<dbReference type="HAMAP" id="MF_01077">
    <property type="entry name" value="RimP"/>
    <property type="match status" value="1"/>
</dbReference>
<dbReference type="Gene3D" id="3.30.300.70">
    <property type="entry name" value="RimP-like superfamily, N-terminal"/>
    <property type="match status" value="1"/>
</dbReference>
<evidence type="ECO:0000256" key="2">
    <source>
        <dbReference type="ARBA" id="ARBA00022517"/>
    </source>
</evidence>
<dbReference type="OrthoDB" id="9805006at2"/>
<dbReference type="STRING" id="156978.CIMIT_07595"/>
<comment type="function">
    <text evidence="3">Required for maturation of 30S ribosomal subunits.</text>
</comment>
<dbReference type="PANTHER" id="PTHR33867:SF1">
    <property type="entry name" value="RIBOSOME MATURATION FACTOR RIMP"/>
    <property type="match status" value="1"/>
</dbReference>
<dbReference type="EMBL" id="CP009211">
    <property type="protein sequence ID" value="AIJ33784.1"/>
    <property type="molecule type" value="Genomic_DNA"/>
</dbReference>
<comment type="subcellular location">
    <subcellularLocation>
        <location evidence="3">Cytoplasm</location>
    </subcellularLocation>
</comment>
<keyword evidence="7" id="KW-1185">Reference proteome</keyword>
<dbReference type="GO" id="GO:0000028">
    <property type="term" value="P:ribosomal small subunit assembly"/>
    <property type="evidence" value="ECO:0007669"/>
    <property type="project" value="TreeGrafter"/>
</dbReference>
<dbReference type="SUPFAM" id="SSF75420">
    <property type="entry name" value="YhbC-like, N-terminal domain"/>
    <property type="match status" value="1"/>
</dbReference>
<evidence type="ECO:0000313" key="5">
    <source>
        <dbReference type="EMBL" id="AIJ33784.1"/>
    </source>
</evidence>
<sequence length="180" mass="19624">MAFPTPEQLGALVAPIARNHELDVEQIRAVRAGKKSQVIIALDGDTPPTLDELEVVSNELSELFDAHEDAGDLNFGAGYTLEVTTPGVDMPLTEPRHWRRNRGRAVALLDADGKKELWRIGALDETETRVALIERGAKVPAVQARLVSEMPKAVVEIEFKAPPAAEQELVDAPFDEVVDA</sequence>
<dbReference type="NCBIfam" id="NF000930">
    <property type="entry name" value="PRK00092.2-2"/>
    <property type="match status" value="1"/>
</dbReference>
<dbReference type="EMBL" id="LT906467">
    <property type="protein sequence ID" value="SNV75237.1"/>
    <property type="molecule type" value="Genomic_DNA"/>
</dbReference>
<keyword evidence="2 3" id="KW-0690">Ribosome biogenesis</keyword>
<name>A0A076NH25_9CORY</name>
<dbReference type="RefSeq" id="WP_038594461.1">
    <property type="nucleotide sequence ID" value="NZ_CP009211.1"/>
</dbReference>
<dbReference type="eggNOG" id="COG0779">
    <property type="taxonomic scope" value="Bacteria"/>
</dbReference>
<comment type="similarity">
    <text evidence="3">Belongs to the RimP family.</text>
</comment>
<evidence type="ECO:0000313" key="8">
    <source>
        <dbReference type="Proteomes" id="UP000215374"/>
    </source>
</evidence>